<evidence type="ECO:0000259" key="9">
    <source>
        <dbReference type="Pfam" id="PF02687"/>
    </source>
</evidence>
<keyword evidence="3 8" id="KW-0812">Transmembrane</keyword>
<feature type="domain" description="ABC3 transporter permease C-terminal" evidence="9">
    <location>
        <begin position="325"/>
        <end position="437"/>
    </location>
</feature>
<reference evidence="11 12" key="1">
    <citation type="submission" date="2022-11" db="EMBL/GenBank/DDBJ databases">
        <title>Deinococcus ZS9-10, Low Temperature and Draught-tolerating, UV-resistant Bacteria from Continental Antarctica.</title>
        <authorList>
            <person name="Cheng L."/>
        </authorList>
    </citation>
    <scope>NUCLEOTIDE SEQUENCE [LARGE SCALE GENOMIC DNA]</scope>
    <source>
        <strain evidence="11 12">ZS9-10</strain>
    </source>
</reference>
<evidence type="ECO:0000313" key="11">
    <source>
        <dbReference type="EMBL" id="MDV6376265.1"/>
    </source>
</evidence>
<dbReference type="InterPro" id="IPR050250">
    <property type="entry name" value="Macrolide_Exporter_MacB"/>
</dbReference>
<keyword evidence="12" id="KW-1185">Reference proteome</keyword>
<keyword evidence="2" id="KW-1003">Cell membrane</keyword>
<protein>
    <submittedName>
        <fullName evidence="11">ABC transporter permease</fullName>
    </submittedName>
</protein>
<feature type="domain" description="MacB-like periplasmic core" evidence="10">
    <location>
        <begin position="51"/>
        <end position="284"/>
    </location>
</feature>
<evidence type="ECO:0000256" key="4">
    <source>
        <dbReference type="ARBA" id="ARBA00022989"/>
    </source>
</evidence>
<feature type="region of interest" description="Disordered" evidence="7">
    <location>
        <begin position="1"/>
        <end position="22"/>
    </location>
</feature>
<comment type="similarity">
    <text evidence="6">Belongs to the ABC-4 integral membrane protein family.</text>
</comment>
<evidence type="ECO:0000256" key="1">
    <source>
        <dbReference type="ARBA" id="ARBA00004651"/>
    </source>
</evidence>
<keyword evidence="5 8" id="KW-0472">Membrane</keyword>
<feature type="transmembrane region" description="Helical" evidence="8">
    <location>
        <begin position="401"/>
        <end position="427"/>
    </location>
</feature>
<dbReference type="InterPro" id="IPR025857">
    <property type="entry name" value="MacB_PCD"/>
</dbReference>
<evidence type="ECO:0000313" key="12">
    <source>
        <dbReference type="Proteomes" id="UP001276150"/>
    </source>
</evidence>
<evidence type="ECO:0000256" key="7">
    <source>
        <dbReference type="SAM" id="MobiDB-lite"/>
    </source>
</evidence>
<feature type="transmembrane region" description="Helical" evidence="8">
    <location>
        <begin position="52"/>
        <end position="72"/>
    </location>
</feature>
<proteinExistence type="inferred from homology"/>
<evidence type="ECO:0000256" key="5">
    <source>
        <dbReference type="ARBA" id="ARBA00023136"/>
    </source>
</evidence>
<sequence length="444" mass="46000">MTTSNTSGHTTEPRQEQAVQAVPTRVTQRGIGLGGAFTIAWRAIIGTPMRSILTALGVIIGVAAVVALTAIGQGSTAGVTDRLESLGTNLLTVQSARGGGGGSLVRGGPSQTITVKDAEALATAFGDRVSGVAPSVNSNVQAKLGSLNTQASVMGTWPAYGAVRNSPVEAGDYFTQADVDSRKRTAVIGHQVLVDLWGEGAVPDEALNQTLRLGSVSFTVVGVLPDKGNSGFGNANSQVLVPLSTYLQRFSRTNSAGGQPTVSNVYLSATDAKDLTELQADVTDLLSVRHDQTDPDNLDFQVQNQADSLESLNAITSTLTILVGAIAGISLLVGGIGIMNIMLVSVTERTREIGVRKALGAKPRDILTQFLVEASLLSIGGGIIGLALGVAAAYAGKFFNIAPVFSATPIVVAFIFSALVGIFFGYYPAARAARLDPVDSLRYE</sequence>
<dbReference type="Proteomes" id="UP001276150">
    <property type="component" value="Unassembled WGS sequence"/>
</dbReference>
<name>A0ABU4DWK2_9DEIO</name>
<dbReference type="PANTHER" id="PTHR30572">
    <property type="entry name" value="MEMBRANE COMPONENT OF TRANSPORTER-RELATED"/>
    <property type="match status" value="1"/>
</dbReference>
<dbReference type="PANTHER" id="PTHR30572:SF4">
    <property type="entry name" value="ABC TRANSPORTER PERMEASE YTRF"/>
    <property type="match status" value="1"/>
</dbReference>
<evidence type="ECO:0000259" key="10">
    <source>
        <dbReference type="Pfam" id="PF12704"/>
    </source>
</evidence>
<evidence type="ECO:0000256" key="6">
    <source>
        <dbReference type="ARBA" id="ARBA00038076"/>
    </source>
</evidence>
<organism evidence="11 12">
    <name type="scientific">Deinococcus arenicola</name>
    <dbReference type="NCBI Taxonomy" id="2994950"/>
    <lineage>
        <taxon>Bacteria</taxon>
        <taxon>Thermotogati</taxon>
        <taxon>Deinococcota</taxon>
        <taxon>Deinococci</taxon>
        <taxon>Deinococcales</taxon>
        <taxon>Deinococcaceae</taxon>
        <taxon>Deinococcus</taxon>
    </lineage>
</organism>
<evidence type="ECO:0000256" key="3">
    <source>
        <dbReference type="ARBA" id="ARBA00022692"/>
    </source>
</evidence>
<comment type="subcellular location">
    <subcellularLocation>
        <location evidence="1">Cell membrane</location>
        <topology evidence="1">Multi-pass membrane protein</topology>
    </subcellularLocation>
</comment>
<dbReference type="Pfam" id="PF12704">
    <property type="entry name" value="MacB_PCD"/>
    <property type="match status" value="1"/>
</dbReference>
<evidence type="ECO:0000256" key="2">
    <source>
        <dbReference type="ARBA" id="ARBA00022475"/>
    </source>
</evidence>
<keyword evidence="4 8" id="KW-1133">Transmembrane helix</keyword>
<evidence type="ECO:0000256" key="8">
    <source>
        <dbReference type="SAM" id="Phobius"/>
    </source>
</evidence>
<dbReference type="RefSeq" id="WP_317641619.1">
    <property type="nucleotide sequence ID" value="NZ_JAPMIV010000053.1"/>
</dbReference>
<gene>
    <name evidence="11" type="ORF">ORD21_16845</name>
</gene>
<feature type="compositionally biased region" description="Polar residues" evidence="7">
    <location>
        <begin position="1"/>
        <end position="10"/>
    </location>
</feature>
<comment type="caution">
    <text evidence="11">The sequence shown here is derived from an EMBL/GenBank/DDBJ whole genome shotgun (WGS) entry which is preliminary data.</text>
</comment>
<accession>A0ABU4DWK2</accession>
<dbReference type="EMBL" id="JAPMIV010000053">
    <property type="protein sequence ID" value="MDV6376265.1"/>
    <property type="molecule type" value="Genomic_DNA"/>
</dbReference>
<dbReference type="Pfam" id="PF02687">
    <property type="entry name" value="FtsX"/>
    <property type="match status" value="1"/>
</dbReference>
<feature type="transmembrane region" description="Helical" evidence="8">
    <location>
        <begin position="367"/>
        <end position="395"/>
    </location>
</feature>
<dbReference type="InterPro" id="IPR003838">
    <property type="entry name" value="ABC3_permease_C"/>
</dbReference>
<feature type="transmembrane region" description="Helical" evidence="8">
    <location>
        <begin position="321"/>
        <end position="346"/>
    </location>
</feature>